<dbReference type="Gene3D" id="3.40.1360.10">
    <property type="match status" value="1"/>
</dbReference>
<proteinExistence type="inferred from homology"/>
<evidence type="ECO:0000313" key="9">
    <source>
        <dbReference type="EMBL" id="KCZ89141.1"/>
    </source>
</evidence>
<dbReference type="NCBIfam" id="TIGR00615">
    <property type="entry name" value="recR"/>
    <property type="match status" value="1"/>
</dbReference>
<dbReference type="HAMAP" id="MF_00017">
    <property type="entry name" value="RecR"/>
    <property type="match status" value="1"/>
</dbReference>
<name>A0A059FF23_9PROT</name>
<gene>
    <name evidence="7" type="primary">recR</name>
    <name evidence="9" type="ORF">HJA_07587</name>
</gene>
<dbReference type="PANTHER" id="PTHR30446">
    <property type="entry name" value="RECOMBINATION PROTEIN RECR"/>
    <property type="match status" value="1"/>
</dbReference>
<evidence type="ECO:0000256" key="6">
    <source>
        <dbReference type="ARBA" id="ARBA00023204"/>
    </source>
</evidence>
<dbReference type="EMBL" id="ARYJ01000004">
    <property type="protein sequence ID" value="KCZ89141.1"/>
    <property type="molecule type" value="Genomic_DNA"/>
</dbReference>
<reference evidence="9 10" key="1">
    <citation type="journal article" date="2014" name="Antonie Van Leeuwenhoek">
        <title>Hyphomonas beringensis sp. nov. and Hyphomonas chukchiensis sp. nov., isolated from surface seawater of the Bering Sea and Chukchi Sea.</title>
        <authorList>
            <person name="Li C."/>
            <person name="Lai Q."/>
            <person name="Li G."/>
            <person name="Dong C."/>
            <person name="Wang J."/>
            <person name="Liao Y."/>
            <person name="Shao Z."/>
        </authorList>
    </citation>
    <scope>NUCLEOTIDE SEQUENCE [LARGE SCALE GENOMIC DNA]</scope>
    <source>
        <strain evidence="9 10">VP2</strain>
    </source>
</reference>
<dbReference type="PROSITE" id="PS50880">
    <property type="entry name" value="TOPRIM"/>
    <property type="match status" value="1"/>
</dbReference>
<dbReference type="CDD" id="cd01025">
    <property type="entry name" value="TOPRIM_recR"/>
    <property type="match status" value="1"/>
</dbReference>
<keyword evidence="5 7" id="KW-0233">DNA recombination</keyword>
<keyword evidence="2 7" id="KW-0227">DNA damage</keyword>
<dbReference type="InterPro" id="IPR006171">
    <property type="entry name" value="TOPRIM_dom"/>
</dbReference>
<feature type="zinc finger region" description="C4-type" evidence="7">
    <location>
        <begin position="60"/>
        <end position="75"/>
    </location>
</feature>
<feature type="domain" description="Toprim" evidence="8">
    <location>
        <begin position="83"/>
        <end position="178"/>
    </location>
</feature>
<evidence type="ECO:0000259" key="8">
    <source>
        <dbReference type="PROSITE" id="PS50880"/>
    </source>
</evidence>
<dbReference type="Gene3D" id="1.10.8.420">
    <property type="entry name" value="RecR Domain 1"/>
    <property type="match status" value="1"/>
</dbReference>
<dbReference type="AlphaFoldDB" id="A0A059FF23"/>
<dbReference type="Pfam" id="PF21175">
    <property type="entry name" value="RecR_C"/>
    <property type="match status" value="1"/>
</dbReference>
<dbReference type="OrthoDB" id="9802672at2"/>
<dbReference type="STRING" id="1280952.HJA_07587"/>
<dbReference type="InterPro" id="IPR000093">
    <property type="entry name" value="DNA_Rcmb_RecR"/>
</dbReference>
<evidence type="ECO:0000313" key="10">
    <source>
        <dbReference type="Proteomes" id="UP000024816"/>
    </source>
</evidence>
<protein>
    <recommendedName>
        <fullName evidence="7">Recombination protein RecR</fullName>
    </recommendedName>
</protein>
<evidence type="ECO:0000256" key="1">
    <source>
        <dbReference type="ARBA" id="ARBA00022723"/>
    </source>
</evidence>
<evidence type="ECO:0000256" key="7">
    <source>
        <dbReference type="HAMAP-Rule" id="MF_00017"/>
    </source>
</evidence>
<dbReference type="InterPro" id="IPR023627">
    <property type="entry name" value="Rcmb_RecR"/>
</dbReference>
<dbReference type="SUPFAM" id="SSF111304">
    <property type="entry name" value="Recombination protein RecR"/>
    <property type="match status" value="1"/>
</dbReference>
<dbReference type="Pfam" id="PF21176">
    <property type="entry name" value="RecR_HhH"/>
    <property type="match status" value="1"/>
</dbReference>
<dbReference type="Proteomes" id="UP000024816">
    <property type="component" value="Unassembled WGS sequence"/>
</dbReference>
<comment type="caution">
    <text evidence="9">The sequence shown here is derived from an EMBL/GenBank/DDBJ whole genome shotgun (WGS) entry which is preliminary data.</text>
</comment>
<keyword evidence="1 7" id="KW-0479">Metal-binding</keyword>
<comment type="function">
    <text evidence="7">May play a role in DNA repair. It seems to be involved in an RecBC-independent recombinational process of DNA repair. It may act with RecF and RecO.</text>
</comment>
<evidence type="ECO:0000256" key="2">
    <source>
        <dbReference type="ARBA" id="ARBA00022763"/>
    </source>
</evidence>
<keyword evidence="6 7" id="KW-0234">DNA repair</keyword>
<dbReference type="GO" id="GO:0006310">
    <property type="term" value="P:DNA recombination"/>
    <property type="evidence" value="ECO:0007669"/>
    <property type="project" value="UniProtKB-UniRule"/>
</dbReference>
<evidence type="ECO:0000256" key="5">
    <source>
        <dbReference type="ARBA" id="ARBA00023172"/>
    </source>
</evidence>
<accession>A0A059FF23</accession>
<dbReference type="RefSeq" id="WP_035580817.1">
    <property type="nucleotide sequence ID" value="NZ_ARYJ01000004.1"/>
</dbReference>
<comment type="similarity">
    <text evidence="7">Belongs to the RecR family.</text>
</comment>
<dbReference type="PANTHER" id="PTHR30446:SF0">
    <property type="entry name" value="RECOMBINATION PROTEIN RECR"/>
    <property type="match status" value="1"/>
</dbReference>
<dbReference type="InterPro" id="IPR015967">
    <property type="entry name" value="Rcmb_RecR_Znf"/>
</dbReference>
<dbReference type="PROSITE" id="PS01300">
    <property type="entry name" value="RECR"/>
    <property type="match status" value="1"/>
</dbReference>
<evidence type="ECO:0000256" key="3">
    <source>
        <dbReference type="ARBA" id="ARBA00022771"/>
    </source>
</evidence>
<dbReference type="GO" id="GO:0008270">
    <property type="term" value="F:zinc ion binding"/>
    <property type="evidence" value="ECO:0007669"/>
    <property type="project" value="UniProtKB-KW"/>
</dbReference>
<dbReference type="Gene3D" id="6.10.250.240">
    <property type="match status" value="1"/>
</dbReference>
<keyword evidence="4 7" id="KW-0862">Zinc</keyword>
<dbReference type="eggNOG" id="COG0353">
    <property type="taxonomic scope" value="Bacteria"/>
</dbReference>
<dbReference type="SMART" id="SM00493">
    <property type="entry name" value="TOPRIM"/>
    <property type="match status" value="1"/>
</dbReference>
<dbReference type="GO" id="GO:0006281">
    <property type="term" value="P:DNA repair"/>
    <property type="evidence" value="ECO:0007669"/>
    <property type="project" value="UniProtKB-UniRule"/>
</dbReference>
<dbReference type="PATRIC" id="fig|1280952.3.peg.1505"/>
<keyword evidence="3 7" id="KW-0863">Zinc-finger</keyword>
<organism evidence="9 10">
    <name type="scientific">Hyphomonas jannaschiana VP2</name>
    <dbReference type="NCBI Taxonomy" id="1280952"/>
    <lineage>
        <taxon>Bacteria</taxon>
        <taxon>Pseudomonadati</taxon>
        <taxon>Pseudomonadota</taxon>
        <taxon>Alphaproteobacteria</taxon>
        <taxon>Hyphomonadales</taxon>
        <taxon>Hyphomonadaceae</taxon>
        <taxon>Hyphomonas</taxon>
    </lineage>
</organism>
<dbReference type="GO" id="GO:0003677">
    <property type="term" value="F:DNA binding"/>
    <property type="evidence" value="ECO:0007669"/>
    <property type="project" value="UniProtKB-UniRule"/>
</dbReference>
<dbReference type="Pfam" id="PF13662">
    <property type="entry name" value="Toprim_4"/>
    <property type="match status" value="1"/>
</dbReference>
<evidence type="ECO:0000256" key="4">
    <source>
        <dbReference type="ARBA" id="ARBA00022833"/>
    </source>
</evidence>
<sequence>MSQRSAGPEILRLIELMSRLPGFGPRSARRAALFLLKQRDTLLLPLAEAMSDAGHRIEKCSVCGNYDTLQPCAVCQSGGRDEGLICVVEDVPDLWALERGGSYKGRYHVLGGVMSAVDGVTPDDLNIPSLISRVDAGGIREVILALNATFEGQNTAHYVADQLAGKGVQITYLAHGVPVGGELDHLDDGTLAAALRARRSSE</sequence>
<keyword evidence="10" id="KW-1185">Reference proteome</keyword>
<dbReference type="InterPro" id="IPR034137">
    <property type="entry name" value="TOPRIM_RecR"/>
</dbReference>